<dbReference type="PANTHER" id="PTHR30441:SF4">
    <property type="entry name" value="PROTEIN ASMA"/>
    <property type="match status" value="1"/>
</dbReference>
<evidence type="ECO:0000259" key="1">
    <source>
        <dbReference type="Pfam" id="PF05170"/>
    </source>
</evidence>
<accession>A0ABT1DBS8</accession>
<dbReference type="Proteomes" id="UP001523392">
    <property type="component" value="Unassembled WGS sequence"/>
</dbReference>
<keyword evidence="3" id="KW-1185">Reference proteome</keyword>
<feature type="domain" description="AsmA" evidence="1">
    <location>
        <begin position="699"/>
        <end position="886"/>
    </location>
</feature>
<evidence type="ECO:0000313" key="2">
    <source>
        <dbReference type="EMBL" id="MCO6419396.1"/>
    </source>
</evidence>
<dbReference type="Pfam" id="PF05170">
    <property type="entry name" value="AsmA"/>
    <property type="match status" value="2"/>
</dbReference>
<reference evidence="2 3" key="1">
    <citation type="submission" date="2021-12" db="EMBL/GenBank/DDBJ databases">
        <title>Siccirubricoccus leaddurans sp. nov., a high concentration Zn2+ tolerance bacterium.</title>
        <authorList>
            <person name="Cao Y."/>
        </authorList>
    </citation>
    <scope>NUCLEOTIDE SEQUENCE [LARGE SCALE GENOMIC DNA]</scope>
    <source>
        <strain evidence="2 3">KC 17139</strain>
    </source>
</reference>
<feature type="domain" description="AsmA" evidence="1">
    <location>
        <begin position="2"/>
        <end position="112"/>
    </location>
</feature>
<organism evidence="2 3">
    <name type="scientific">Siccirubricoccus soli</name>
    <dbReference type="NCBI Taxonomy" id="2899147"/>
    <lineage>
        <taxon>Bacteria</taxon>
        <taxon>Pseudomonadati</taxon>
        <taxon>Pseudomonadota</taxon>
        <taxon>Alphaproteobacteria</taxon>
        <taxon>Acetobacterales</taxon>
        <taxon>Roseomonadaceae</taxon>
        <taxon>Siccirubricoccus</taxon>
    </lineage>
</organism>
<sequence>MRKLGLALLALLVLLPAAAWFGPRFLDWDAWRGPLTEIASARLGRHVAVGGRVTLSLLPQPILEAAEVEIGPDADGLSLRARAMRLRLDLPALLAGRLEPREIALLGGDIALPWPPTQLPSFRPPPWLTTLDARLEDFRLLLGTLQLEGLQARLTTGGIAEALTAEGRFTFRGAQLRFNASLGRAGYDGIAPLDLSVALGQGALAARGVLAPGGGFEGRLEASGPDLSALLPAPAQAFRATGRLTASADLLAADDLTLELGGQPARGAVTLRLAPAPRLDLSLAAGRLDLDAWVLALRAARGGTLPVSVDLSAEATALAGVPLRRLRGAAFLEGDRVTLSDVSVLLPGETALELAGATAGPRLELALRFAAPNLRETLGALGLPLAGIDPSRLREAEGRFRLALSETEASIADLAATVDGTQVSGAGVLRQPAGGRPAIGLGLTLDRLELDGLLPVWPETAKLAGFDVNLRLAAETLRWRGLVAERAAVDATLEGGRATLRRLALRLGEVDITASGAAQLGPALRFPDLMLELSGGNGAALAPLLPGAWAPLAPLLAEQVALRLAGSGTPEALALKAEGDLGELRVEANATLDTQAGRGSGALTLRHPGAPRLLAELGLGVPDWLGEGSFALVASLSGQSNAQANSLTAEHLDLVAGALRGRAQVTLALGGAAAGGGARPRLTGRIGLETLPLPWHGLWAREPLRLEPLQALEAELALEAARVTLAGTALPLEGASATLRLSGGVLKLEGVQGRLGGGTLRGGAALEAGAAPPRLALTATLADVALGGPLFGLPLDLSAGLYSGELRLNAAGHSPAALTATAAGRLELAGRDGVLAGLSLGALQQAAELPELGPAEAGLRQALQGGASAFDRLELAGSLAEGRLKLERAELAGEGGAATAGGEIDIPRGRLDLRLEARPVAEAPPVALRLVGPVGTPRRLAELAPFLRWKAER</sequence>
<gene>
    <name evidence="2" type="ORF">JYK14_25005</name>
</gene>
<dbReference type="InterPro" id="IPR007844">
    <property type="entry name" value="AsmA"/>
</dbReference>
<name>A0ABT1DBS8_9PROT</name>
<dbReference type="PANTHER" id="PTHR30441">
    <property type="entry name" value="DUF748 DOMAIN-CONTAINING PROTEIN"/>
    <property type="match status" value="1"/>
</dbReference>
<proteinExistence type="predicted"/>
<dbReference type="EMBL" id="JAFIRR010000190">
    <property type="protein sequence ID" value="MCO6419396.1"/>
    <property type="molecule type" value="Genomic_DNA"/>
</dbReference>
<comment type="caution">
    <text evidence="2">The sequence shown here is derived from an EMBL/GenBank/DDBJ whole genome shotgun (WGS) entry which is preliminary data.</text>
</comment>
<evidence type="ECO:0000313" key="3">
    <source>
        <dbReference type="Proteomes" id="UP001523392"/>
    </source>
</evidence>
<protein>
    <submittedName>
        <fullName evidence="2">AsmA family protein</fullName>
    </submittedName>
</protein>
<dbReference type="RefSeq" id="WP_252956013.1">
    <property type="nucleotide sequence ID" value="NZ_JAFIRR010000190.1"/>
</dbReference>
<dbReference type="InterPro" id="IPR052894">
    <property type="entry name" value="AsmA-related"/>
</dbReference>